<dbReference type="SUPFAM" id="SSF49313">
    <property type="entry name" value="Cadherin-like"/>
    <property type="match status" value="2"/>
</dbReference>
<evidence type="ECO:0000313" key="7">
    <source>
        <dbReference type="Proteomes" id="UP001559025"/>
    </source>
</evidence>
<feature type="region of interest" description="Disordered" evidence="4">
    <location>
        <begin position="1845"/>
        <end position="1879"/>
    </location>
</feature>
<sequence length="2154" mass="216504">MPALCLEGALGRGSCNAHTPHEPHQPSAGRFFRSGAKMASSSVLFANAVTAGRSETGSISRLSRLMLLFIFLFAGLGVTTPASAQTATVTWDSGFVMVHGGPSGFVSNGDLVDVGTTLTFDFNFPTGWTYGSEPSGCNIVHGSGDSWQATITETCHVAGYETPIMVMGVGPTELVEGEFGFFDVMASGGDSPFTVTLESGAVPTGMTFSGGTVSGMPSEEGSFTFTASATNGYGHSGSQTFTLTVVGPSAGAPTIANISPSNGAAEGNTSVVITGTGFTGATGVSFGGDPALSFAANSDTQITAVTPPHAQGPVDVEVVTPGGSVTASDGFTYDAPVELFLSIGDVSVLEGDSGVTTAMFTIQLDQPLPQFRSVTFDIATADGTATGGDDYQISSDTGVSFGSLNAVVSYSIQIYGDTLDEADETFFVNVTNVSGATVVDAQAVGTILNDDASGPTITDVSPSTGAPGTMVTITGAGLTGASGVHFGGVVSADVTAVNDSTVLAEVPAHPGGVVDVEVFAAAGTATAPAAFTVENSPPTANPVSATVAYGSSNNPITLSITGMPASSVDVATAPAHGAANVSGMSITYSPTSGYAGPDTFTYTATNAGGTSSPATVTVTVSPPTIIYMPTNPSAGTVGVLYSQSIASGASGGATPYDYAQVSGTMVPGLTLAADGSLSGSPTTAGTFTFGVVAIDSSTGTGPFSSPPVDVSVTIAPDAPTITGISPYAGPDTGGTTVTITGTNLTGATAVMFGGTPAASFSIDSDTQISAVTPGGPAGAVEVAVTTPGGSATEVVGFTYTSSALITWDTGAGFVALAFDSGTSIDNGDAVPVGTPFHINIHPSGANTYSSPPSGCGISHAYSDTWAGTVTETCHITIAVEEIEVSPDTLGDGVVGETYSQTVAATGGYTGFFYSSADLPAWLTLDGDTGDLSGTPPALGAVNFTVRATTRDYSLHWTERTYTLAVLPPAPTITGISPDTGPAAGGTTVTITGTNLTGATGANAVTFGGVAATSYTVDSDTQIRAVTAAGSTGAVDVAVATPGGTVTEPDGFTYRAPAPNPYLVTVSDGTYTAGETILFNVYFDDVVVASGNPRLPIDIGGTTRYADYDVHSGVVVRFRYVVQAGDLAPSGIGLGPSILVNGGTIESTDGTAANLTLNGIPDLSGVIVDAVAPTAISSAVSGSPAPDATSALFDVTFSEQVNGVDQSDFVLTTAGSAVGEIAGIGTADGVTYHVNVTGISGMGSLRLDARANGSITDLAGNPMTVPFAAGTPWTRGGSTDVTLSNLAASAGTLAPAFDPSATAYAVAVDNATDSITLTPTAADANATIAVDGQAVASGSASQQIALAVGPTPIAVVVTAEDGATTQTYTVTVTRAASADATLAGLVPSAGALDPAFAPATADYAVAIDNATDSITLTPTVAEPNATVTVDGQTVASGSASQSIALAVGTTAIPVVVTAQDGTTTQAYTVTVTRAASAEATLAGLVPSAGSLDPVFDPATTDYDVAVENGTDSITLTPTATEATATIAVDGQTVASGSASQSIALTVGSTAIQVVVTAADGTTTRAYTATVTRAASSNARLANLVPSVGTLDPAFDAGSFDYAIGVANAVDSIALTPTADDAEAAITVNGESVASGSASQAIALSVGSTAIQVGVTAEDGTTTRTYTVTVERAQPVPTVISRAIEVDAGDTASVDLAEGATGGPFTGAAIVDLSNAEAGTARIERDGQTYQLIFAASATYAGEADLRFTLSNAAGTSAPGTIAFTIVGRPDPAQDPEVVGLLTAQVDAAKRFAQVQTRNFNDRLEQLHDEGDRRTNSMNLRLGYNAEESRGDREIQQLVERAHEKPGVLGYAPHDTGASKSGAFASDEKATSSASGNGGGPDLGPFAVWTGGYVNFGESDDGGLALDHTMVGVSAGIDYRFSKKFIGGFGVGFGRDRTDVGANGTQSTGRAYSAAVYGSYKPLDNFFLDGLIGGSWLDFDSRRFVTANGDFANGTRSGHQLFGSLTAAYEFRDQALLVSPYGRVEMSRTWLDGFTEEGGGDFGLRYGDQSIDTVSGVIGLRAKYAFKTGWGTLTPGARVEYTHDFAGSSRISMGYIDMERLPYWLDIEASNRSYVTLGLSLDAELPQAWTLGFDYRTAFGNDTQEHAIGLELARRF</sequence>
<dbReference type="InterPro" id="IPR038081">
    <property type="entry name" value="CalX-like_sf"/>
</dbReference>
<name>A0ABV3X0D7_9HYPH</name>
<dbReference type="Gene3D" id="2.60.40.2810">
    <property type="match status" value="1"/>
</dbReference>
<dbReference type="Gene3D" id="2.60.40.2340">
    <property type="match status" value="2"/>
</dbReference>
<dbReference type="SUPFAM" id="SSF141072">
    <property type="entry name" value="CalX-like"/>
    <property type="match status" value="1"/>
</dbReference>
<accession>A0ABV3X0D7</accession>
<dbReference type="InterPro" id="IPR005546">
    <property type="entry name" value="Autotransporte_beta"/>
</dbReference>
<evidence type="ECO:0000256" key="2">
    <source>
        <dbReference type="ARBA" id="ARBA00022737"/>
    </source>
</evidence>
<dbReference type="Gene3D" id="2.40.128.130">
    <property type="entry name" value="Autotransporter beta-domain"/>
    <property type="match status" value="1"/>
</dbReference>
<organism evidence="6 7">
    <name type="scientific">Neoaquamicrobium sediminum</name>
    <dbReference type="NCBI Taxonomy" id="1849104"/>
    <lineage>
        <taxon>Bacteria</taxon>
        <taxon>Pseudomonadati</taxon>
        <taxon>Pseudomonadota</taxon>
        <taxon>Alphaproteobacteria</taxon>
        <taxon>Hyphomicrobiales</taxon>
        <taxon>Phyllobacteriaceae</taxon>
        <taxon>Neoaquamicrobium</taxon>
    </lineage>
</organism>
<feature type="domain" description="Autotransporter" evidence="5">
    <location>
        <begin position="1879"/>
        <end position="2154"/>
    </location>
</feature>
<dbReference type="Pfam" id="PF05345">
    <property type="entry name" value="He_PIG"/>
    <property type="match status" value="3"/>
</dbReference>
<protein>
    <submittedName>
        <fullName evidence="6">Cadherin-like beta sandwich domain-containing protein</fullName>
    </submittedName>
</protein>
<evidence type="ECO:0000256" key="4">
    <source>
        <dbReference type="SAM" id="MobiDB-lite"/>
    </source>
</evidence>
<dbReference type="PANTHER" id="PTHR46769">
    <property type="entry name" value="POLYCYSTIC KIDNEY AND HEPATIC DISEASE 1 (AUTOSOMAL RECESSIVE)-LIKE 1"/>
    <property type="match status" value="1"/>
</dbReference>
<evidence type="ECO:0000256" key="1">
    <source>
        <dbReference type="ARBA" id="ARBA00022729"/>
    </source>
</evidence>
<reference evidence="6 7" key="1">
    <citation type="submission" date="2024-01" db="EMBL/GenBank/DDBJ databases">
        <title>New evidence supports the origin of RcGTA from prophage.</title>
        <authorList>
            <person name="Xu Y."/>
            <person name="Liu B."/>
            <person name="Chen F."/>
        </authorList>
    </citation>
    <scope>NUCLEOTIDE SEQUENCE [LARGE SCALE GENOMIC DNA]</scope>
    <source>
        <strain evidence="6 7">CBW1107-2</strain>
    </source>
</reference>
<comment type="caution">
    <text evidence="6">The sequence shown here is derived from an EMBL/GenBank/DDBJ whole genome shotgun (WGS) entry which is preliminary data.</text>
</comment>
<dbReference type="SMART" id="SM00869">
    <property type="entry name" value="Autotransporter"/>
    <property type="match status" value="1"/>
</dbReference>
<dbReference type="Proteomes" id="UP001559025">
    <property type="component" value="Unassembled WGS sequence"/>
</dbReference>
<dbReference type="CDD" id="cd00102">
    <property type="entry name" value="IPT"/>
    <property type="match status" value="2"/>
</dbReference>
<dbReference type="Pfam" id="PF17963">
    <property type="entry name" value="Big_9"/>
    <property type="match status" value="1"/>
</dbReference>
<dbReference type="Pfam" id="PF03160">
    <property type="entry name" value="Calx-beta"/>
    <property type="match status" value="1"/>
</dbReference>
<dbReference type="SMART" id="SM00429">
    <property type="entry name" value="IPT"/>
    <property type="match status" value="4"/>
</dbReference>
<dbReference type="InterPro" id="IPR003644">
    <property type="entry name" value="Calx_beta"/>
</dbReference>
<evidence type="ECO:0000259" key="5">
    <source>
        <dbReference type="PROSITE" id="PS51208"/>
    </source>
</evidence>
<dbReference type="Gene3D" id="2.60.40.10">
    <property type="entry name" value="Immunoglobulins"/>
    <property type="match status" value="6"/>
</dbReference>
<keyword evidence="1" id="KW-0732">Signal</keyword>
<keyword evidence="3" id="KW-0106">Calcium</keyword>
<dbReference type="InterPro" id="IPR014756">
    <property type="entry name" value="Ig_E-set"/>
</dbReference>
<dbReference type="SUPFAM" id="SSF81296">
    <property type="entry name" value="E set domains"/>
    <property type="match status" value="4"/>
</dbReference>
<keyword evidence="2" id="KW-0677">Repeat</keyword>
<dbReference type="InterPro" id="IPR002909">
    <property type="entry name" value="IPT_dom"/>
</dbReference>
<dbReference type="InterPro" id="IPR025883">
    <property type="entry name" value="Cadherin-like_domain"/>
</dbReference>
<gene>
    <name evidence="6" type="ORF">V1479_23970</name>
</gene>
<dbReference type="PANTHER" id="PTHR46769:SF2">
    <property type="entry name" value="FIBROCYSTIN-L ISOFORM 2 PRECURSOR-RELATED"/>
    <property type="match status" value="1"/>
</dbReference>
<dbReference type="InterPro" id="IPR052387">
    <property type="entry name" value="Fibrocystin"/>
</dbReference>
<dbReference type="EMBL" id="JAZHFV010000012">
    <property type="protein sequence ID" value="MEX4010380.1"/>
    <property type="molecule type" value="Genomic_DNA"/>
</dbReference>
<dbReference type="PROSITE" id="PS51208">
    <property type="entry name" value="AUTOTRANSPORTER"/>
    <property type="match status" value="1"/>
</dbReference>
<dbReference type="Pfam" id="PF01833">
    <property type="entry name" value="TIG"/>
    <property type="match status" value="4"/>
</dbReference>
<dbReference type="InterPro" id="IPR015919">
    <property type="entry name" value="Cadherin-like_sf"/>
</dbReference>
<dbReference type="InterPro" id="IPR013783">
    <property type="entry name" value="Ig-like_fold"/>
</dbReference>
<dbReference type="SUPFAM" id="SSF103515">
    <property type="entry name" value="Autotransporter"/>
    <property type="match status" value="1"/>
</dbReference>
<proteinExistence type="predicted"/>
<dbReference type="Pfam" id="PF03797">
    <property type="entry name" value="Autotransporter"/>
    <property type="match status" value="1"/>
</dbReference>
<dbReference type="Pfam" id="PF12733">
    <property type="entry name" value="Cadherin-like"/>
    <property type="match status" value="4"/>
</dbReference>
<dbReference type="InterPro" id="IPR036709">
    <property type="entry name" value="Autotransporte_beta_dom_sf"/>
</dbReference>
<dbReference type="Gene3D" id="2.60.40.2030">
    <property type="match status" value="1"/>
</dbReference>
<keyword evidence="7" id="KW-1185">Reference proteome</keyword>
<evidence type="ECO:0000256" key="3">
    <source>
        <dbReference type="ARBA" id="ARBA00022837"/>
    </source>
</evidence>
<evidence type="ECO:0000313" key="6">
    <source>
        <dbReference type="EMBL" id="MEX4010380.1"/>
    </source>
</evidence>